<feature type="domain" description="Barwin" evidence="8">
    <location>
        <begin position="43"/>
        <end position="105"/>
    </location>
</feature>
<evidence type="ECO:0000256" key="7">
    <source>
        <dbReference type="SAM" id="SignalP"/>
    </source>
</evidence>
<dbReference type="GO" id="GO:0016020">
    <property type="term" value="C:membrane"/>
    <property type="evidence" value="ECO:0007669"/>
    <property type="project" value="UniProtKB-SubCell"/>
</dbReference>
<sequence length="788" mass="87231">MNRRRLGHDQIEARSGKEMGKLSSMEVLLLLLLCVAAGGAMAQEASNVRATYHYYYPAQNNWDLYAVSAYCSTWDGGRPLDWRRRYGWTAFCGPVGPTGRDACGRFYLQFDTESSLELVSESSKIFACFLVYVNQSSDMGAGTTAAPPAPAAATLYCYFSVLLGAVSEWCLIVILLTNAALSYTATRFARLCNLPPPCPFCSRLDHVLGGERRGFYHHLLCRAHKLEVSALVYCHAHRRLANSRGMCEACLLSSPAAACRKPKPSITPGDDPLTFDGDDHPGARSCSCCAEPFTLSRAICHGKKKKSSAKIDVAGINNVPAGRRVQLRKRQWKSSDRPGAMPDVGYSELKITSGSETEIPYSDDDCYDENEEGDSPINGVKDIEEESASVARAWRPSTAVEELVPERLIHPNPNPVTNHPQRSLLFNSEKKPAENDSNKVDPKNTAVESKERTIEQVPHRAAAASDANPSINDPPTSARAILLERNESFKNALAKKGMMMSPRISVLAEDLKLRLSQKSYHALDLPWSGDMIFSPRFAEIDASTSAGLQSIAKRLAVERNNSSLESYDACVVSDVEAETSTERLRQQIELDRKTMSALYKELEEERSASAVAANEALAMINRLQEEKAGMQMEALQCLRMMEEQSEYDQEAIHKLNDLLTDREKELMDLEAELESSRKRLAGEERNPRSEAEFSDLVAGFDEEKAQISACLKNLQDQINNTSSSTDAAQIDLQLQDEVLKLNERLHALEEDKALLGHAVSALRHGGDGVRLVQEMARQFKELRTIPAT</sequence>
<dbReference type="GO" id="GO:0042742">
    <property type="term" value="P:defense response to bacterium"/>
    <property type="evidence" value="ECO:0007669"/>
    <property type="project" value="InterPro"/>
</dbReference>
<evidence type="ECO:0000259" key="8">
    <source>
        <dbReference type="PROSITE" id="PS51174"/>
    </source>
</evidence>
<dbReference type="Pfam" id="PF04576">
    <property type="entry name" value="Zein-binding"/>
    <property type="match status" value="1"/>
</dbReference>
<keyword evidence="5" id="KW-0175">Coiled coil</keyword>
<evidence type="ECO:0000313" key="10">
    <source>
        <dbReference type="EMBL" id="KAG6504181.1"/>
    </source>
</evidence>
<keyword evidence="3" id="KW-1133">Transmembrane helix</keyword>
<keyword evidence="4" id="KW-0472">Membrane</keyword>
<evidence type="ECO:0000256" key="5">
    <source>
        <dbReference type="SAM" id="Coils"/>
    </source>
</evidence>
<keyword evidence="7" id="KW-0732">Signal</keyword>
<dbReference type="AlphaFoldDB" id="A0A8J5GDU5"/>
<evidence type="ECO:0000256" key="6">
    <source>
        <dbReference type="SAM" id="MobiDB-lite"/>
    </source>
</evidence>
<feature type="coiled-coil region" evidence="5">
    <location>
        <begin position="585"/>
        <end position="686"/>
    </location>
</feature>
<name>A0A8J5GDU5_ZINOF</name>
<evidence type="ECO:0000313" key="11">
    <source>
        <dbReference type="Proteomes" id="UP000734854"/>
    </source>
</evidence>
<dbReference type="Pfam" id="PF00967">
    <property type="entry name" value="Barwin"/>
    <property type="match status" value="1"/>
</dbReference>
<dbReference type="GO" id="GO:0080115">
    <property type="term" value="F:myosin XI tail binding"/>
    <property type="evidence" value="ECO:0007669"/>
    <property type="project" value="UniProtKB-ARBA"/>
</dbReference>
<comment type="subcellular location">
    <subcellularLocation>
        <location evidence="1">Membrane</location>
        <topology evidence="1">Single-pass membrane protein</topology>
    </subcellularLocation>
</comment>
<keyword evidence="11" id="KW-1185">Reference proteome</keyword>
<evidence type="ECO:0000256" key="4">
    <source>
        <dbReference type="ARBA" id="ARBA00023136"/>
    </source>
</evidence>
<feature type="signal peptide" evidence="7">
    <location>
        <begin position="1"/>
        <end position="42"/>
    </location>
</feature>
<dbReference type="PRINTS" id="PR00602">
    <property type="entry name" value="BARWIN"/>
</dbReference>
<feature type="chain" id="PRO_5035212110" description="GTD-binding domain-containing protein" evidence="7">
    <location>
        <begin position="43"/>
        <end position="788"/>
    </location>
</feature>
<evidence type="ECO:0000259" key="9">
    <source>
        <dbReference type="PROSITE" id="PS51775"/>
    </source>
</evidence>
<dbReference type="InterPro" id="IPR039306">
    <property type="entry name" value="MYOB"/>
</dbReference>
<organism evidence="10 11">
    <name type="scientific">Zingiber officinale</name>
    <name type="common">Ginger</name>
    <name type="synonym">Amomum zingiber</name>
    <dbReference type="NCBI Taxonomy" id="94328"/>
    <lineage>
        <taxon>Eukaryota</taxon>
        <taxon>Viridiplantae</taxon>
        <taxon>Streptophyta</taxon>
        <taxon>Embryophyta</taxon>
        <taxon>Tracheophyta</taxon>
        <taxon>Spermatophyta</taxon>
        <taxon>Magnoliopsida</taxon>
        <taxon>Liliopsida</taxon>
        <taxon>Zingiberales</taxon>
        <taxon>Zingiberaceae</taxon>
        <taxon>Zingiber</taxon>
    </lineage>
</organism>
<dbReference type="PROSITE" id="PS51174">
    <property type="entry name" value="BARWIN_3"/>
    <property type="match status" value="1"/>
</dbReference>
<dbReference type="Proteomes" id="UP000734854">
    <property type="component" value="Unassembled WGS sequence"/>
</dbReference>
<evidence type="ECO:0000256" key="3">
    <source>
        <dbReference type="ARBA" id="ARBA00022989"/>
    </source>
</evidence>
<proteinExistence type="predicted"/>
<feature type="region of interest" description="Disordered" evidence="6">
    <location>
        <begin position="429"/>
        <end position="474"/>
    </location>
</feature>
<dbReference type="GO" id="GO:0050832">
    <property type="term" value="P:defense response to fungus"/>
    <property type="evidence" value="ECO:0007669"/>
    <property type="project" value="InterPro"/>
</dbReference>
<dbReference type="InterPro" id="IPR007656">
    <property type="entry name" value="GTD-bd"/>
</dbReference>
<protein>
    <recommendedName>
        <fullName evidence="12">GTD-binding domain-containing protein</fullName>
    </recommendedName>
</protein>
<dbReference type="SUPFAM" id="SSF50685">
    <property type="entry name" value="Barwin-like endoglucanases"/>
    <property type="match status" value="1"/>
</dbReference>
<reference evidence="10 11" key="1">
    <citation type="submission" date="2020-08" db="EMBL/GenBank/DDBJ databases">
        <title>Plant Genome Project.</title>
        <authorList>
            <person name="Zhang R.-G."/>
        </authorList>
    </citation>
    <scope>NUCLEOTIDE SEQUENCE [LARGE SCALE GENOMIC DNA]</scope>
    <source>
        <tissue evidence="10">Rhizome</tissue>
    </source>
</reference>
<feature type="domain" description="GTD-binding" evidence="9">
    <location>
        <begin position="579"/>
        <end position="677"/>
    </location>
</feature>
<keyword evidence="2" id="KW-0812">Transmembrane</keyword>
<evidence type="ECO:0000256" key="1">
    <source>
        <dbReference type="ARBA" id="ARBA00004167"/>
    </source>
</evidence>
<evidence type="ECO:0000256" key="2">
    <source>
        <dbReference type="ARBA" id="ARBA00022692"/>
    </source>
</evidence>
<comment type="caution">
    <text evidence="10">The sequence shown here is derived from an EMBL/GenBank/DDBJ whole genome shotgun (WGS) entry which is preliminary data.</text>
</comment>
<dbReference type="EMBL" id="JACMSC010000010">
    <property type="protein sequence ID" value="KAG6504181.1"/>
    <property type="molecule type" value="Genomic_DNA"/>
</dbReference>
<dbReference type="PANTHER" id="PTHR31448:SF45">
    <property type="entry name" value="EXPRESSED PROTEIN"/>
    <property type="match status" value="1"/>
</dbReference>
<feature type="compositionally biased region" description="Basic and acidic residues" evidence="6">
    <location>
        <begin position="429"/>
        <end position="458"/>
    </location>
</feature>
<dbReference type="InterPro" id="IPR001153">
    <property type="entry name" value="Barwin_dom"/>
</dbReference>
<dbReference type="InterPro" id="IPR036908">
    <property type="entry name" value="RlpA-like_sf"/>
</dbReference>
<evidence type="ECO:0008006" key="12">
    <source>
        <dbReference type="Google" id="ProtNLM"/>
    </source>
</evidence>
<gene>
    <name evidence="10" type="ORF">ZIOFF_036512</name>
</gene>
<dbReference type="PANTHER" id="PTHR31448">
    <property type="entry name" value="MYOSIN-BINDING PROTEIN 2"/>
    <property type="match status" value="1"/>
</dbReference>
<dbReference type="PROSITE" id="PS51775">
    <property type="entry name" value="GTD_BINDING"/>
    <property type="match status" value="1"/>
</dbReference>
<accession>A0A8J5GDU5</accession>
<dbReference type="Gene3D" id="2.40.40.10">
    <property type="entry name" value="RlpA-like domain"/>
    <property type="match status" value="1"/>
</dbReference>